<organism evidence="1 2">
    <name type="scientific">Asparagus officinalis</name>
    <name type="common">Garden asparagus</name>
    <dbReference type="NCBI Taxonomy" id="4686"/>
    <lineage>
        <taxon>Eukaryota</taxon>
        <taxon>Viridiplantae</taxon>
        <taxon>Streptophyta</taxon>
        <taxon>Embryophyta</taxon>
        <taxon>Tracheophyta</taxon>
        <taxon>Spermatophyta</taxon>
        <taxon>Magnoliopsida</taxon>
        <taxon>Liliopsida</taxon>
        <taxon>Asparagales</taxon>
        <taxon>Asparagaceae</taxon>
        <taxon>Asparagoideae</taxon>
        <taxon>Asparagus</taxon>
    </lineage>
</organism>
<evidence type="ECO:0000313" key="1">
    <source>
        <dbReference type="EMBL" id="ONK81013.1"/>
    </source>
</evidence>
<dbReference type="Gramene" id="ONK81013">
    <property type="protein sequence ID" value="ONK81013"/>
    <property type="gene ID" value="A4U43_C01F24300"/>
</dbReference>
<proteinExistence type="predicted"/>
<dbReference type="Proteomes" id="UP000243459">
    <property type="component" value="Chromosome 1"/>
</dbReference>
<sequence>MLYEGVPEDRMVKLLQIALKCIYKSADARPTMSQVAEMIHSLKEEEDRWKTLFICYTDDLGPKEKADALIKRAELSLGVGKRRRRVDQAIEDLTEAMKIGERSGKGLGLLGECYEWKGMIEEARRAYEEAIEVDGSMDLVRERLKGLREAAKRRRRGEEDLDKGFRAASWRYMKLELSTQRPGKVEVIIELSYEVQFVSKVGESSVEFGYITWENNENQVKSPVVFMWEGSN</sequence>
<reference evidence="2" key="1">
    <citation type="journal article" date="2017" name="Nat. Commun.">
        <title>The asparagus genome sheds light on the origin and evolution of a young Y chromosome.</title>
        <authorList>
            <person name="Harkess A."/>
            <person name="Zhou J."/>
            <person name="Xu C."/>
            <person name="Bowers J.E."/>
            <person name="Van der Hulst R."/>
            <person name="Ayyampalayam S."/>
            <person name="Mercati F."/>
            <person name="Riccardi P."/>
            <person name="McKain M.R."/>
            <person name="Kakrana A."/>
            <person name="Tang H."/>
            <person name="Ray J."/>
            <person name="Groenendijk J."/>
            <person name="Arikit S."/>
            <person name="Mathioni S.M."/>
            <person name="Nakano M."/>
            <person name="Shan H."/>
            <person name="Telgmann-Rauber A."/>
            <person name="Kanno A."/>
            <person name="Yue Z."/>
            <person name="Chen H."/>
            <person name="Li W."/>
            <person name="Chen Y."/>
            <person name="Xu X."/>
            <person name="Zhang Y."/>
            <person name="Luo S."/>
            <person name="Chen H."/>
            <person name="Gao J."/>
            <person name="Mao Z."/>
            <person name="Pires J.C."/>
            <person name="Luo M."/>
            <person name="Kudrna D."/>
            <person name="Wing R.A."/>
            <person name="Meyers B.C."/>
            <person name="Yi K."/>
            <person name="Kong H."/>
            <person name="Lavrijsen P."/>
            <person name="Sunseri F."/>
            <person name="Falavigna A."/>
            <person name="Ye Y."/>
            <person name="Leebens-Mack J.H."/>
            <person name="Chen G."/>
        </authorList>
    </citation>
    <scope>NUCLEOTIDE SEQUENCE [LARGE SCALE GENOMIC DNA]</scope>
    <source>
        <strain evidence="2">cv. DH0086</strain>
    </source>
</reference>
<dbReference type="EMBL" id="CM007381">
    <property type="protein sequence ID" value="ONK81013.1"/>
    <property type="molecule type" value="Genomic_DNA"/>
</dbReference>
<dbReference type="SUPFAM" id="SSF48452">
    <property type="entry name" value="TPR-like"/>
    <property type="match status" value="1"/>
</dbReference>
<gene>
    <name evidence="1" type="ORF">A4U43_C01F24300</name>
</gene>
<name>A0A5P1FTL0_ASPOF</name>
<dbReference type="Gene3D" id="1.25.40.10">
    <property type="entry name" value="Tetratricopeptide repeat domain"/>
    <property type="match status" value="1"/>
</dbReference>
<dbReference type="SMART" id="SM00028">
    <property type="entry name" value="TPR"/>
    <property type="match status" value="1"/>
</dbReference>
<accession>A0A5P1FTL0</accession>
<keyword evidence="2" id="KW-1185">Reference proteome</keyword>
<dbReference type="InterPro" id="IPR011990">
    <property type="entry name" value="TPR-like_helical_dom_sf"/>
</dbReference>
<evidence type="ECO:0000313" key="2">
    <source>
        <dbReference type="Proteomes" id="UP000243459"/>
    </source>
</evidence>
<dbReference type="AlphaFoldDB" id="A0A5P1FTL0"/>
<protein>
    <submittedName>
        <fullName evidence="1">Uncharacterized protein</fullName>
    </submittedName>
</protein>
<dbReference type="InterPro" id="IPR019734">
    <property type="entry name" value="TPR_rpt"/>
</dbReference>